<organism evidence="1">
    <name type="scientific">Arundo donax</name>
    <name type="common">Giant reed</name>
    <name type="synonym">Donax arundinaceus</name>
    <dbReference type="NCBI Taxonomy" id="35708"/>
    <lineage>
        <taxon>Eukaryota</taxon>
        <taxon>Viridiplantae</taxon>
        <taxon>Streptophyta</taxon>
        <taxon>Embryophyta</taxon>
        <taxon>Tracheophyta</taxon>
        <taxon>Spermatophyta</taxon>
        <taxon>Magnoliopsida</taxon>
        <taxon>Liliopsida</taxon>
        <taxon>Poales</taxon>
        <taxon>Poaceae</taxon>
        <taxon>PACMAD clade</taxon>
        <taxon>Arundinoideae</taxon>
        <taxon>Arundineae</taxon>
        <taxon>Arundo</taxon>
    </lineage>
</organism>
<reference evidence="1" key="2">
    <citation type="journal article" date="2015" name="Data Brief">
        <title>Shoot transcriptome of the giant reed, Arundo donax.</title>
        <authorList>
            <person name="Barrero R.A."/>
            <person name="Guerrero F.D."/>
            <person name="Moolhuijzen P."/>
            <person name="Goolsby J.A."/>
            <person name="Tidwell J."/>
            <person name="Bellgard S.E."/>
            <person name="Bellgard M.I."/>
        </authorList>
    </citation>
    <scope>NUCLEOTIDE SEQUENCE</scope>
    <source>
        <tissue evidence="1">Shoot tissue taken approximately 20 cm above the soil surface</tissue>
    </source>
</reference>
<dbReference type="EMBL" id="GBRH01275551">
    <property type="protein sequence ID" value="JAD22344.1"/>
    <property type="molecule type" value="Transcribed_RNA"/>
</dbReference>
<name>A0A0A8Y979_ARUDO</name>
<dbReference type="AlphaFoldDB" id="A0A0A8Y979"/>
<sequence>MYLGPPYLHSLCTLQPSTSSYSYHCLKPHPYSHRHHLFLPPFLHQIDRLLVLVRRRPPYRNHLQ</sequence>
<proteinExistence type="predicted"/>
<accession>A0A0A8Y979</accession>
<protein>
    <submittedName>
        <fullName evidence="1">Uncharacterized protein</fullName>
    </submittedName>
</protein>
<reference evidence="1" key="1">
    <citation type="submission" date="2014-09" db="EMBL/GenBank/DDBJ databases">
        <authorList>
            <person name="Magalhaes I.L.F."/>
            <person name="Oliveira U."/>
            <person name="Santos F.R."/>
            <person name="Vidigal T.H.D.A."/>
            <person name="Brescovit A.D."/>
            <person name="Santos A.J."/>
        </authorList>
    </citation>
    <scope>NUCLEOTIDE SEQUENCE</scope>
    <source>
        <tissue evidence="1">Shoot tissue taken approximately 20 cm above the soil surface</tissue>
    </source>
</reference>
<evidence type="ECO:0000313" key="1">
    <source>
        <dbReference type="EMBL" id="JAD22344.1"/>
    </source>
</evidence>